<dbReference type="EMBL" id="JAVDUM010000018">
    <property type="protein sequence ID" value="MDR6868825.1"/>
    <property type="molecule type" value="Genomic_DNA"/>
</dbReference>
<reference evidence="2 3" key="1">
    <citation type="submission" date="2023-07" db="EMBL/GenBank/DDBJ databases">
        <title>Sorghum-associated microbial communities from plants grown in Nebraska, USA.</title>
        <authorList>
            <person name="Schachtman D."/>
        </authorList>
    </citation>
    <scope>NUCLEOTIDE SEQUENCE [LARGE SCALE GENOMIC DNA]</scope>
    <source>
        <strain evidence="2 3">2980</strain>
    </source>
</reference>
<keyword evidence="3" id="KW-1185">Reference proteome</keyword>
<dbReference type="Pfam" id="PF00480">
    <property type="entry name" value="ROK"/>
    <property type="match status" value="1"/>
</dbReference>
<evidence type="ECO:0000256" key="1">
    <source>
        <dbReference type="ARBA" id="ARBA00006479"/>
    </source>
</evidence>
<accession>A0ABU1SGV0</accession>
<dbReference type="Proteomes" id="UP001259347">
    <property type="component" value="Unassembled WGS sequence"/>
</dbReference>
<dbReference type="InterPro" id="IPR043129">
    <property type="entry name" value="ATPase_NBD"/>
</dbReference>
<evidence type="ECO:0000313" key="2">
    <source>
        <dbReference type="EMBL" id="MDR6868825.1"/>
    </source>
</evidence>
<proteinExistence type="inferred from homology"/>
<protein>
    <submittedName>
        <fullName evidence="2">Glucokinase</fullName>
        <ecNumber evidence="2">2.7.1.2</ecNumber>
    </submittedName>
</protein>
<sequence>MNVLGIDFGGTKVALRVEGPDGTGVSGRLRIGEGEAAASVLERTFAEARRLVAAAGPIAAVGVSTPGIVHDDHVDLAPNVVGWTDLSLGARLREAFGVTALRIENDVKAAALAESRTGALRDAGTGLYVNLGTGIAIAVVLDDVVLHGAHGAAGEIGYGIIGRMPRTVPVPAGAGAGAGTGAGEAAAAETVAATETVETLEEYAGGSGLGRRSAAAGDVPASDARGLVEAVASSASAERLWTGAIDEIARHLVTAALTVDPARIAIGGGMTAAGDALFAPLTARLTAALPYPPEIVPSAFGADASLRGALILARTAEGVLR</sequence>
<gene>
    <name evidence="2" type="ORF">J2Y69_003451</name>
</gene>
<evidence type="ECO:0000313" key="3">
    <source>
        <dbReference type="Proteomes" id="UP001259347"/>
    </source>
</evidence>
<comment type="caution">
    <text evidence="2">The sequence shown here is derived from an EMBL/GenBank/DDBJ whole genome shotgun (WGS) entry which is preliminary data.</text>
</comment>
<dbReference type="SUPFAM" id="SSF53067">
    <property type="entry name" value="Actin-like ATPase domain"/>
    <property type="match status" value="1"/>
</dbReference>
<comment type="similarity">
    <text evidence="1">Belongs to the ROK (NagC/XylR) family.</text>
</comment>
<dbReference type="GO" id="GO:0004340">
    <property type="term" value="F:glucokinase activity"/>
    <property type="evidence" value="ECO:0007669"/>
    <property type="project" value="UniProtKB-EC"/>
</dbReference>
<dbReference type="PANTHER" id="PTHR18964:SF149">
    <property type="entry name" value="BIFUNCTIONAL UDP-N-ACETYLGLUCOSAMINE 2-EPIMERASE_N-ACETYLMANNOSAMINE KINASE"/>
    <property type="match status" value="1"/>
</dbReference>
<dbReference type="InterPro" id="IPR000600">
    <property type="entry name" value="ROK"/>
</dbReference>
<keyword evidence="2" id="KW-0808">Transferase</keyword>
<dbReference type="Gene3D" id="3.30.420.40">
    <property type="match status" value="2"/>
</dbReference>
<dbReference type="PANTHER" id="PTHR18964">
    <property type="entry name" value="ROK (REPRESSOR, ORF, KINASE) FAMILY"/>
    <property type="match status" value="1"/>
</dbReference>
<organism evidence="2 3">
    <name type="scientific">Microbacterium resistens</name>
    <dbReference type="NCBI Taxonomy" id="156977"/>
    <lineage>
        <taxon>Bacteria</taxon>
        <taxon>Bacillati</taxon>
        <taxon>Actinomycetota</taxon>
        <taxon>Actinomycetes</taxon>
        <taxon>Micrococcales</taxon>
        <taxon>Microbacteriaceae</taxon>
        <taxon>Microbacterium</taxon>
    </lineage>
</organism>
<name>A0ABU1SGV0_9MICO</name>
<dbReference type="EC" id="2.7.1.2" evidence="2"/>